<accession>A0A420IJ49</accession>
<reference evidence="2 3" key="1">
    <citation type="journal article" date="2018" name="BMC Genomics">
        <title>Comparative genome analyses reveal sequence features reflecting distinct modes of host-adaptation between dicot and monocot powdery mildew.</title>
        <authorList>
            <person name="Wu Y."/>
            <person name="Ma X."/>
            <person name="Pan Z."/>
            <person name="Kale S.D."/>
            <person name="Song Y."/>
            <person name="King H."/>
            <person name="Zhang Q."/>
            <person name="Presley C."/>
            <person name="Deng X."/>
            <person name="Wei C.I."/>
            <person name="Xiao S."/>
        </authorList>
    </citation>
    <scope>NUCLEOTIDE SEQUENCE [LARGE SCALE GENOMIC DNA]</scope>
    <source>
        <strain evidence="2">UMSG1</strain>
    </source>
</reference>
<feature type="region of interest" description="Disordered" evidence="1">
    <location>
        <begin position="133"/>
        <end position="152"/>
    </location>
</feature>
<dbReference type="Proteomes" id="UP000285326">
    <property type="component" value="Unassembled WGS sequence"/>
</dbReference>
<feature type="compositionally biased region" description="Polar residues" evidence="1">
    <location>
        <begin position="140"/>
        <end position="149"/>
    </location>
</feature>
<evidence type="ECO:0000256" key="1">
    <source>
        <dbReference type="SAM" id="MobiDB-lite"/>
    </source>
</evidence>
<organism evidence="2 3">
    <name type="scientific">Golovinomyces cichoracearum</name>
    <dbReference type="NCBI Taxonomy" id="62708"/>
    <lineage>
        <taxon>Eukaryota</taxon>
        <taxon>Fungi</taxon>
        <taxon>Dikarya</taxon>
        <taxon>Ascomycota</taxon>
        <taxon>Pezizomycotina</taxon>
        <taxon>Leotiomycetes</taxon>
        <taxon>Erysiphales</taxon>
        <taxon>Erysiphaceae</taxon>
        <taxon>Golovinomyces</taxon>
    </lineage>
</organism>
<dbReference type="AlphaFoldDB" id="A0A420IJ49"/>
<name>A0A420IJ49_9PEZI</name>
<evidence type="ECO:0000313" key="2">
    <source>
        <dbReference type="EMBL" id="RKF74547.1"/>
    </source>
</evidence>
<evidence type="ECO:0000313" key="3">
    <source>
        <dbReference type="Proteomes" id="UP000285326"/>
    </source>
</evidence>
<proteinExistence type="predicted"/>
<comment type="caution">
    <text evidence="2">The sequence shown here is derived from an EMBL/GenBank/DDBJ whole genome shotgun (WGS) entry which is preliminary data.</text>
</comment>
<protein>
    <submittedName>
        <fullName evidence="2">Uncharacterized protein</fullName>
    </submittedName>
</protein>
<dbReference type="EMBL" id="MCBS01023907">
    <property type="protein sequence ID" value="RKF74547.1"/>
    <property type="molecule type" value="Genomic_DNA"/>
</dbReference>
<gene>
    <name evidence="2" type="ORF">GcM1_239128</name>
</gene>
<sequence>MYHLSESQEDPLLIKDDSILESIDECSIKGLNSVRHPHQLVDPGQEEVKWTSIYDHDTPESLSSPQNQHTQEKLRPNLTFTSKLQDLNNISIIEEEYYPTPRSLNTVSSSVSHQNVNQDNTEIIQDFIRYSSNSSQSSSTIDPDSTGNSDNIDEIKDIDIITTREIQISSNIDKNNILPENKKRTYKAPRRDILALASNYKTFHLAMAATVSNPIIIG</sequence>